<dbReference type="EMBL" id="CM001198">
    <property type="protein sequence ID" value="EGP89242.1"/>
    <property type="molecule type" value="Genomic_DNA"/>
</dbReference>
<evidence type="ECO:0000313" key="1">
    <source>
        <dbReference type="EMBL" id="EGP89242.1"/>
    </source>
</evidence>
<name>F9X5A6_ZYMTI</name>
<dbReference type="AlphaFoldDB" id="F9X5A6"/>
<dbReference type="KEGG" id="ztr:MYCGRDRAFT_103882"/>
<dbReference type="GeneID" id="13395452"/>
<dbReference type="HOGENOM" id="CLU_2943628_0_0_1"/>
<sequence>LSTIIRPVRLKIIPARPTLGVLDSAEASRPLRVDAWTPTTFRTQNDLVSRIQGWQVFKEN</sequence>
<dbReference type="RefSeq" id="XP_003854266.1">
    <property type="nucleotide sequence ID" value="XM_003854218.1"/>
</dbReference>
<reference evidence="1 2" key="1">
    <citation type="journal article" date="2011" name="PLoS Genet.">
        <title>Finished genome of the fungal wheat pathogen Mycosphaerella graminicola reveals dispensome structure, chromosome plasticity, and stealth pathogenesis.</title>
        <authorList>
            <person name="Goodwin S.B."/>
            <person name="Ben M'barek S."/>
            <person name="Dhillon B."/>
            <person name="Wittenberg A.H.J."/>
            <person name="Crane C.F."/>
            <person name="Hane J.K."/>
            <person name="Foster A.J."/>
            <person name="Van der Lee T.A.J."/>
            <person name="Grimwood J."/>
            <person name="Aerts A."/>
            <person name="Antoniw J."/>
            <person name="Bailey A."/>
            <person name="Bluhm B."/>
            <person name="Bowler J."/>
            <person name="Bristow J."/>
            <person name="van der Burgt A."/>
            <person name="Canto-Canche B."/>
            <person name="Churchill A.C.L."/>
            <person name="Conde-Ferraez L."/>
            <person name="Cools H.J."/>
            <person name="Coutinho P.M."/>
            <person name="Csukai M."/>
            <person name="Dehal P."/>
            <person name="De Wit P."/>
            <person name="Donzelli B."/>
            <person name="van de Geest H.C."/>
            <person name="van Ham R.C.H.J."/>
            <person name="Hammond-Kosack K.E."/>
            <person name="Henrissat B."/>
            <person name="Kilian A."/>
            <person name="Kobayashi A.K."/>
            <person name="Koopmann E."/>
            <person name="Kourmpetis Y."/>
            <person name="Kuzniar A."/>
            <person name="Lindquist E."/>
            <person name="Lombard V."/>
            <person name="Maliepaard C."/>
            <person name="Martins N."/>
            <person name="Mehrabi R."/>
            <person name="Nap J.P.H."/>
            <person name="Ponomarenko A."/>
            <person name="Rudd J.J."/>
            <person name="Salamov A."/>
            <person name="Schmutz J."/>
            <person name="Schouten H.J."/>
            <person name="Shapiro H."/>
            <person name="Stergiopoulos I."/>
            <person name="Torriani S.F.F."/>
            <person name="Tu H."/>
            <person name="de Vries R.P."/>
            <person name="Waalwijk C."/>
            <person name="Ware S.B."/>
            <person name="Wiebenga A."/>
            <person name="Zwiers L.-H."/>
            <person name="Oliver R.P."/>
            <person name="Grigoriev I.V."/>
            <person name="Kema G.H.J."/>
        </authorList>
    </citation>
    <scope>NUCLEOTIDE SEQUENCE [LARGE SCALE GENOMIC DNA]</scope>
    <source>
        <strain evidence="2">CBS 115943 / IPO323</strain>
    </source>
</reference>
<feature type="non-terminal residue" evidence="1">
    <location>
        <position position="1"/>
    </location>
</feature>
<accession>F9X5A6</accession>
<evidence type="ECO:0000313" key="2">
    <source>
        <dbReference type="Proteomes" id="UP000008062"/>
    </source>
</evidence>
<protein>
    <submittedName>
        <fullName evidence="1">Uncharacterized protein</fullName>
    </submittedName>
</protein>
<proteinExistence type="predicted"/>
<gene>
    <name evidence="1" type="ORF">MYCGRDRAFT_103882</name>
</gene>
<keyword evidence="2" id="KW-1185">Reference proteome</keyword>
<dbReference type="InParanoid" id="F9X5A6"/>
<organism evidence="1 2">
    <name type="scientific">Zymoseptoria tritici (strain CBS 115943 / IPO323)</name>
    <name type="common">Speckled leaf blotch fungus</name>
    <name type="synonym">Septoria tritici</name>
    <dbReference type="NCBI Taxonomy" id="336722"/>
    <lineage>
        <taxon>Eukaryota</taxon>
        <taxon>Fungi</taxon>
        <taxon>Dikarya</taxon>
        <taxon>Ascomycota</taxon>
        <taxon>Pezizomycotina</taxon>
        <taxon>Dothideomycetes</taxon>
        <taxon>Dothideomycetidae</taxon>
        <taxon>Mycosphaerellales</taxon>
        <taxon>Mycosphaerellaceae</taxon>
        <taxon>Zymoseptoria</taxon>
    </lineage>
</organism>
<dbReference type="Proteomes" id="UP000008062">
    <property type="component" value="Chromosome 3"/>
</dbReference>